<sequence length="256" mass="28549">MILLDSVTKRYPGDENPALDNVSLHIEPNEFVFLVGKSGAGKSTLMKMITKEENPDAGKIIIGGIDLDYVKKRHIPGYRRRLGVVFQDFKLLPRRTVYENVAFALEIAGMSGKDIRKTVPKVLELVDLSDQAKKFPAQLSGGQQQRVSIARSVARQPKILIADEPTANLDKLTTEEIIGLLKRINDFGTTILVTTHNENIVNTLQKRVITLKDGKIVNDQKNNGVYKLDETPAPKAPVRVVQTPGHALKQRRRVIQ</sequence>
<dbReference type="GO" id="GO:0051301">
    <property type="term" value="P:cell division"/>
    <property type="evidence" value="ECO:0007669"/>
    <property type="project" value="UniProtKB-KW"/>
</dbReference>
<gene>
    <name evidence="9 11" type="primary">ftsE</name>
    <name evidence="11" type="ORF">G3RUM_00134</name>
</gene>
<dbReference type="PROSITE" id="PS50893">
    <property type="entry name" value="ABC_TRANSPORTER_2"/>
    <property type="match status" value="1"/>
</dbReference>
<dbReference type="InterPro" id="IPR003439">
    <property type="entry name" value="ABC_transporter-like_ATP-bd"/>
</dbReference>
<comment type="similarity">
    <text evidence="1 9">Belongs to the ABC transporter superfamily.</text>
</comment>
<proteinExistence type="inferred from homology"/>
<evidence type="ECO:0000256" key="4">
    <source>
        <dbReference type="ARBA" id="ARBA00022618"/>
    </source>
</evidence>
<keyword evidence="4 9" id="KW-0132">Cell division</keyword>
<keyword evidence="7 9" id="KW-0472">Membrane</keyword>
<evidence type="ECO:0000256" key="1">
    <source>
        <dbReference type="ARBA" id="ARBA00005417"/>
    </source>
</evidence>
<evidence type="ECO:0000256" key="7">
    <source>
        <dbReference type="ARBA" id="ARBA00023136"/>
    </source>
</evidence>
<dbReference type="InterPro" id="IPR005286">
    <property type="entry name" value="Cell_div_FtsE"/>
</dbReference>
<dbReference type="PROSITE" id="PS00211">
    <property type="entry name" value="ABC_TRANSPORTER_1"/>
    <property type="match status" value="1"/>
</dbReference>
<evidence type="ECO:0000256" key="8">
    <source>
        <dbReference type="ARBA" id="ARBA00023306"/>
    </source>
</evidence>
<accession>A0ABY0FMP2</accession>
<dbReference type="GO" id="GO:0005524">
    <property type="term" value="F:ATP binding"/>
    <property type="evidence" value="ECO:0007669"/>
    <property type="project" value="UniProtKB-KW"/>
</dbReference>
<feature type="domain" description="ABC transporter" evidence="10">
    <location>
        <begin position="2"/>
        <end position="238"/>
    </location>
</feature>
<dbReference type="NCBIfam" id="TIGR02673">
    <property type="entry name" value="FtsE"/>
    <property type="match status" value="1"/>
</dbReference>
<evidence type="ECO:0000256" key="9">
    <source>
        <dbReference type="RuleBase" id="RU365094"/>
    </source>
</evidence>
<dbReference type="PANTHER" id="PTHR24220:SF470">
    <property type="entry name" value="CELL DIVISION ATP-BINDING PROTEIN FTSE"/>
    <property type="match status" value="1"/>
</dbReference>
<comment type="caution">
    <text evidence="11">The sequence shown here is derived from an EMBL/GenBank/DDBJ whole genome shotgun (WGS) entry which is preliminary data.</text>
</comment>
<reference evidence="11 12" key="2">
    <citation type="journal article" date="2020" name="Cell Rep.">
        <title>Acquisition and Adaptation of Ultra-small Parasitic Reduced Genome Bacteria to Mammalian Hosts.</title>
        <authorList>
            <person name="McLean J.S."/>
            <person name="Bor B."/>
            <person name="Kerns K.A."/>
            <person name="Liu Q."/>
            <person name="To T.T."/>
            <person name="Solden L."/>
            <person name="Hendrickson E.L."/>
            <person name="Wrighton K."/>
            <person name="Shi W."/>
            <person name="He X."/>
        </authorList>
    </citation>
    <scope>NUCLEOTIDE SEQUENCE [LARGE SCALE GENOMIC DNA]</scope>
    <source>
        <strain evidence="11 12">TM7_G3_2_Rum_HOT_351B</strain>
    </source>
</reference>
<dbReference type="SUPFAM" id="SSF52540">
    <property type="entry name" value="P-loop containing nucleoside triphosphate hydrolases"/>
    <property type="match status" value="1"/>
</dbReference>
<dbReference type="InterPro" id="IPR015854">
    <property type="entry name" value="ABC_transpr_LolD-like"/>
</dbReference>
<dbReference type="InterPro" id="IPR027417">
    <property type="entry name" value="P-loop_NTPase"/>
</dbReference>
<dbReference type="InterPro" id="IPR017871">
    <property type="entry name" value="ABC_transporter-like_CS"/>
</dbReference>
<keyword evidence="6 9" id="KW-0067">ATP-binding</keyword>
<evidence type="ECO:0000256" key="6">
    <source>
        <dbReference type="ARBA" id="ARBA00022840"/>
    </source>
</evidence>
<dbReference type="RefSeq" id="WP_129734393.1">
    <property type="nucleotide sequence ID" value="NZ_PRLM01000001.1"/>
</dbReference>
<dbReference type="Gene3D" id="3.40.50.300">
    <property type="entry name" value="P-loop containing nucleotide triphosphate hydrolases"/>
    <property type="match status" value="1"/>
</dbReference>
<name>A0ABY0FMP2_9BACT</name>
<dbReference type="Pfam" id="PF00005">
    <property type="entry name" value="ABC_tran"/>
    <property type="match status" value="1"/>
</dbReference>
<evidence type="ECO:0000256" key="3">
    <source>
        <dbReference type="ARBA" id="ARBA00022475"/>
    </source>
</evidence>
<dbReference type="EMBL" id="PRLM01000001">
    <property type="protein sequence ID" value="RYC75191.1"/>
    <property type="molecule type" value="Genomic_DNA"/>
</dbReference>
<dbReference type="InterPro" id="IPR003593">
    <property type="entry name" value="AAA+_ATPase"/>
</dbReference>
<evidence type="ECO:0000313" key="11">
    <source>
        <dbReference type="EMBL" id="RYC75191.1"/>
    </source>
</evidence>
<dbReference type="SMART" id="SM00382">
    <property type="entry name" value="AAA"/>
    <property type="match status" value="1"/>
</dbReference>
<comment type="function">
    <text evidence="9">Part of the ABC transporter FtsEX involved in cellular division.</text>
</comment>
<organism evidence="11 12">
    <name type="scientific">Candidatus Nanosyncoccus alces</name>
    <dbReference type="NCBI Taxonomy" id="2171997"/>
    <lineage>
        <taxon>Bacteria</taxon>
        <taxon>Candidatus Saccharimonadota</taxon>
        <taxon>Candidatus Nanosyncoccalia</taxon>
        <taxon>Candidatus Nanosyncoccales</taxon>
        <taxon>Candidatus Nanosyncoccaceae</taxon>
        <taxon>Candidatus Nanosyncoccus</taxon>
    </lineage>
</organism>
<evidence type="ECO:0000313" key="12">
    <source>
        <dbReference type="Proteomes" id="UP001191019"/>
    </source>
</evidence>
<reference evidence="11 12" key="1">
    <citation type="journal article" date="2018" name="bioRxiv">
        <title>Evidence of independent acquisition and adaption of ultra-small bacteria to human hosts across the highly diverse yet reduced genomes of the phylum Saccharibacteria.</title>
        <authorList>
            <person name="McLean J.S."/>
            <person name="Bor B."/>
            <person name="To T.T."/>
            <person name="Liu Q."/>
            <person name="Kearns K.A."/>
            <person name="Solden L.M."/>
            <person name="Wrighton K.C."/>
            <person name="He X."/>
            <person name="Shi W."/>
        </authorList>
    </citation>
    <scope>NUCLEOTIDE SEQUENCE [LARGE SCALE GENOMIC DNA]</scope>
    <source>
        <strain evidence="11 12">TM7_G3_2_Rum_HOT_351B</strain>
    </source>
</reference>
<evidence type="ECO:0000256" key="2">
    <source>
        <dbReference type="ARBA" id="ARBA00020019"/>
    </source>
</evidence>
<protein>
    <recommendedName>
        <fullName evidence="2 9">Cell division ATP-binding protein FtsE</fullName>
    </recommendedName>
</protein>
<dbReference type="PANTHER" id="PTHR24220">
    <property type="entry name" value="IMPORT ATP-BINDING PROTEIN"/>
    <property type="match status" value="1"/>
</dbReference>
<evidence type="ECO:0000259" key="10">
    <source>
        <dbReference type="PROSITE" id="PS50893"/>
    </source>
</evidence>
<dbReference type="Proteomes" id="UP001191019">
    <property type="component" value="Unassembled WGS sequence"/>
</dbReference>
<comment type="subcellular location">
    <subcellularLocation>
        <location evidence="9">Cell membrane</location>
        <topology evidence="9">Peripheral membrane protein</topology>
        <orientation evidence="9">Cytoplasmic side</orientation>
    </subcellularLocation>
</comment>
<keyword evidence="12" id="KW-1185">Reference proteome</keyword>
<comment type="subunit">
    <text evidence="9">Homodimer. Forms a membrane-associated complex with FtsX.</text>
</comment>
<keyword evidence="8 9" id="KW-0131">Cell cycle</keyword>
<evidence type="ECO:0000256" key="5">
    <source>
        <dbReference type="ARBA" id="ARBA00022741"/>
    </source>
</evidence>
<keyword evidence="5 9" id="KW-0547">Nucleotide-binding</keyword>
<keyword evidence="3 9" id="KW-1003">Cell membrane</keyword>